<feature type="transmembrane region" description="Helical" evidence="1">
    <location>
        <begin position="313"/>
        <end position="331"/>
    </location>
</feature>
<evidence type="ECO:0000256" key="1">
    <source>
        <dbReference type="SAM" id="Phobius"/>
    </source>
</evidence>
<dbReference type="InterPro" id="IPR009637">
    <property type="entry name" value="GPR107/GPR108-like"/>
</dbReference>
<feature type="transmembrane region" description="Helical" evidence="1">
    <location>
        <begin position="394"/>
        <end position="413"/>
    </location>
</feature>
<reference evidence="4" key="1">
    <citation type="journal article" date="2023" name="Commun. Biol.">
        <title>Genome analysis of Parmales, the sister group of diatoms, reveals the evolutionary specialization of diatoms from phago-mixotrophs to photoautotrophs.</title>
        <authorList>
            <person name="Ban H."/>
            <person name="Sato S."/>
            <person name="Yoshikawa S."/>
            <person name="Yamada K."/>
            <person name="Nakamura Y."/>
            <person name="Ichinomiya M."/>
            <person name="Sato N."/>
            <person name="Blanc-Mathieu R."/>
            <person name="Endo H."/>
            <person name="Kuwata A."/>
            <person name="Ogata H."/>
        </authorList>
    </citation>
    <scope>NUCLEOTIDE SEQUENCE [LARGE SCALE GENOMIC DNA]</scope>
</reference>
<gene>
    <name evidence="3" type="ORF">TrCOL_g13841</name>
</gene>
<feature type="transmembrane region" description="Helical" evidence="1">
    <location>
        <begin position="509"/>
        <end position="531"/>
    </location>
</feature>
<organism evidence="3 4">
    <name type="scientific">Triparma columacea</name>
    <dbReference type="NCBI Taxonomy" id="722753"/>
    <lineage>
        <taxon>Eukaryota</taxon>
        <taxon>Sar</taxon>
        <taxon>Stramenopiles</taxon>
        <taxon>Ochrophyta</taxon>
        <taxon>Bolidophyceae</taxon>
        <taxon>Parmales</taxon>
        <taxon>Triparmaceae</taxon>
        <taxon>Triparma</taxon>
    </lineage>
</organism>
<sequence length="571" mass="62664">MSLLLLSHLLLLAGVIEGAVVQRTGEGKVVRGQKFCYSGIMLTEAHCPDDIDAPVVYSSKIMGAEDSLVVDINSLRLSGEGVHGRVSGGEEEGGEGEGRLLDDATPATFKAEFYLIPKSEISTTEKPDPKMKCCWDGSGNFCDYNIADEDKPKEDHLPKECKGDDGKASCSARMYLDFDTEPMGGGGMSGVFQSKDGSYVSIDLALDPKVDMFPDINFTLKPAKGEQMYILLVSNCAFVDADGQKNKVNYLEWDGMTLTWVLNEGGNLGELGGLIWFYAICFVVYIGLAVQWVRKSMQFEGQLLGLQKAVSNLVYGECLFTFVAMIYYIHVNNTDVDYEVLYSGTFAALQKWDFWTLIVAVAHLASIFACQVVVTLAADGKWLIQHSMRKSTRAFIVVLAGLWALYLMLYNLVSPDFRMFWAVSSGLVWITWLLISVRNSLRHIKSLTVGDSNDNVSVAHPGSKGGDMLTAKRGLFRKMCCLVATYPVVFMLTMILDTSANKTEWGVPWIGYVLTDIYIFAILVQASYMWMPQPAVDYAPYAPVGTSDDQSFDGDFGQGIEMGEAGAGAGS</sequence>
<keyword evidence="1" id="KW-1133">Transmembrane helix</keyword>
<feature type="chain" id="PRO_5040940434" description="Intimal thickness related receptor IRP domain-containing protein" evidence="2">
    <location>
        <begin position="19"/>
        <end position="571"/>
    </location>
</feature>
<evidence type="ECO:0000313" key="3">
    <source>
        <dbReference type="EMBL" id="GMI34266.1"/>
    </source>
</evidence>
<protein>
    <recommendedName>
        <fullName evidence="5">Intimal thickness related receptor IRP domain-containing protein</fullName>
    </recommendedName>
</protein>
<dbReference type="Proteomes" id="UP001165065">
    <property type="component" value="Unassembled WGS sequence"/>
</dbReference>
<keyword evidence="1" id="KW-0472">Membrane</keyword>
<feature type="signal peptide" evidence="2">
    <location>
        <begin position="1"/>
        <end position="18"/>
    </location>
</feature>
<keyword evidence="2" id="KW-0732">Signal</keyword>
<evidence type="ECO:0000256" key="2">
    <source>
        <dbReference type="SAM" id="SignalP"/>
    </source>
</evidence>
<evidence type="ECO:0000313" key="4">
    <source>
        <dbReference type="Proteomes" id="UP001165065"/>
    </source>
</evidence>
<keyword evidence="4" id="KW-1185">Reference proteome</keyword>
<accession>A0A9W7L6S7</accession>
<dbReference type="PANTHER" id="PTHR21229:SF78">
    <property type="entry name" value="INTIMAL THICKNESS RELATED RECEPTOR IRP DOMAIN-CONTAINING PROTEIN"/>
    <property type="match status" value="1"/>
</dbReference>
<dbReference type="OrthoDB" id="204328at2759"/>
<dbReference type="GO" id="GO:0005794">
    <property type="term" value="C:Golgi apparatus"/>
    <property type="evidence" value="ECO:0007669"/>
    <property type="project" value="TreeGrafter"/>
</dbReference>
<proteinExistence type="predicted"/>
<dbReference type="AlphaFoldDB" id="A0A9W7L6S7"/>
<feature type="transmembrane region" description="Helical" evidence="1">
    <location>
        <begin position="479"/>
        <end position="497"/>
    </location>
</feature>
<evidence type="ECO:0008006" key="5">
    <source>
        <dbReference type="Google" id="ProtNLM"/>
    </source>
</evidence>
<dbReference type="EMBL" id="BRYA01000040">
    <property type="protein sequence ID" value="GMI34266.1"/>
    <property type="molecule type" value="Genomic_DNA"/>
</dbReference>
<keyword evidence="1" id="KW-0812">Transmembrane</keyword>
<feature type="transmembrane region" description="Helical" evidence="1">
    <location>
        <begin position="354"/>
        <end position="374"/>
    </location>
</feature>
<dbReference type="PANTHER" id="PTHR21229">
    <property type="entry name" value="LUNG SEVEN TRANSMEMBRANE RECEPTOR"/>
    <property type="match status" value="1"/>
</dbReference>
<name>A0A9W7L6S7_9STRA</name>
<feature type="transmembrane region" description="Helical" evidence="1">
    <location>
        <begin position="275"/>
        <end position="293"/>
    </location>
</feature>
<feature type="transmembrane region" description="Helical" evidence="1">
    <location>
        <begin position="419"/>
        <end position="437"/>
    </location>
</feature>
<dbReference type="GO" id="GO:0016020">
    <property type="term" value="C:membrane"/>
    <property type="evidence" value="ECO:0007669"/>
    <property type="project" value="InterPro"/>
</dbReference>
<comment type="caution">
    <text evidence="3">The sequence shown here is derived from an EMBL/GenBank/DDBJ whole genome shotgun (WGS) entry which is preliminary data.</text>
</comment>